<keyword evidence="3" id="KW-0808">Transferase</keyword>
<evidence type="ECO:0000256" key="3">
    <source>
        <dbReference type="ARBA" id="ARBA00022679"/>
    </source>
</evidence>
<dbReference type="Gene3D" id="1.10.340.70">
    <property type="match status" value="1"/>
</dbReference>
<evidence type="ECO:0000256" key="4">
    <source>
        <dbReference type="ARBA" id="ARBA00022695"/>
    </source>
</evidence>
<dbReference type="GO" id="GO:0003676">
    <property type="term" value="F:nucleic acid binding"/>
    <property type="evidence" value="ECO:0007669"/>
    <property type="project" value="InterPro"/>
</dbReference>
<feature type="domain" description="Reverse transcriptase" evidence="13">
    <location>
        <begin position="221"/>
        <end position="399"/>
    </location>
</feature>
<feature type="region of interest" description="Disordered" evidence="12">
    <location>
        <begin position="2399"/>
        <end position="2436"/>
    </location>
</feature>
<dbReference type="FunFam" id="1.10.340.70:FF:000003">
    <property type="entry name" value="Protein CBG25708"/>
    <property type="match status" value="1"/>
</dbReference>
<dbReference type="InterPro" id="IPR041588">
    <property type="entry name" value="Integrase_H2C2"/>
</dbReference>
<dbReference type="Pfam" id="PF00078">
    <property type="entry name" value="RVT_1"/>
    <property type="match status" value="1"/>
</dbReference>
<dbReference type="Gene3D" id="3.30.70.270">
    <property type="match status" value="2"/>
</dbReference>
<dbReference type="InterPro" id="IPR050951">
    <property type="entry name" value="Retrovirus_Pol_polyprotein"/>
</dbReference>
<dbReference type="InterPro" id="IPR046800">
    <property type="entry name" value="Plexin_RBD"/>
</dbReference>
<reference evidence="16" key="1">
    <citation type="submission" date="2016-11" db="UniProtKB">
        <authorList>
            <consortium name="WormBaseParasite"/>
        </authorList>
    </citation>
    <scope>IDENTIFICATION</scope>
</reference>
<keyword evidence="10" id="KW-0325">Glycoprotein</keyword>
<dbReference type="EC" id="2.7.7.49" evidence="2"/>
<accession>A0A1I8BVW1</accession>
<dbReference type="PROSITE" id="PS50994">
    <property type="entry name" value="INTEGRASE"/>
    <property type="match status" value="1"/>
</dbReference>
<dbReference type="Pfam" id="PF08337">
    <property type="entry name" value="Plexin_cytopl"/>
    <property type="match status" value="1"/>
</dbReference>
<dbReference type="Pfam" id="PF01833">
    <property type="entry name" value="TIG"/>
    <property type="match status" value="2"/>
</dbReference>
<dbReference type="GO" id="GO:0004519">
    <property type="term" value="F:endonuclease activity"/>
    <property type="evidence" value="ECO:0007669"/>
    <property type="project" value="UniProtKB-KW"/>
</dbReference>
<dbReference type="InterPro" id="IPR001969">
    <property type="entry name" value="Aspartic_peptidase_AS"/>
</dbReference>
<dbReference type="InterPro" id="IPR000477">
    <property type="entry name" value="RT_dom"/>
</dbReference>
<dbReference type="InterPro" id="IPR012337">
    <property type="entry name" value="RNaseH-like_sf"/>
</dbReference>
<dbReference type="InterPro" id="IPR041373">
    <property type="entry name" value="RT_RNaseH"/>
</dbReference>
<evidence type="ECO:0000256" key="8">
    <source>
        <dbReference type="ARBA" id="ARBA00022918"/>
    </source>
</evidence>
<dbReference type="GO" id="GO:0015074">
    <property type="term" value="P:DNA integration"/>
    <property type="evidence" value="ECO:0007669"/>
    <property type="project" value="InterPro"/>
</dbReference>
<dbReference type="FunFam" id="3.30.420.10:FF:000063">
    <property type="entry name" value="Retrovirus-related Pol polyprotein from transposon 297-like Protein"/>
    <property type="match status" value="1"/>
</dbReference>
<evidence type="ECO:0000256" key="11">
    <source>
        <dbReference type="SAM" id="Coils"/>
    </source>
</evidence>
<dbReference type="SMART" id="SM00429">
    <property type="entry name" value="IPT"/>
    <property type="match status" value="3"/>
</dbReference>
<dbReference type="InterPro" id="IPR014756">
    <property type="entry name" value="Ig_E-set"/>
</dbReference>
<comment type="subcellular location">
    <subcellularLocation>
        <location evidence="1">Membrane</location>
    </subcellularLocation>
</comment>
<evidence type="ECO:0000256" key="6">
    <source>
        <dbReference type="ARBA" id="ARBA00022759"/>
    </source>
</evidence>
<evidence type="ECO:0000256" key="12">
    <source>
        <dbReference type="SAM" id="MobiDB-lite"/>
    </source>
</evidence>
<evidence type="ECO:0000256" key="5">
    <source>
        <dbReference type="ARBA" id="ARBA00022722"/>
    </source>
</evidence>
<proteinExistence type="predicted"/>
<dbReference type="GO" id="GO:0042575">
    <property type="term" value="C:DNA polymerase complex"/>
    <property type="evidence" value="ECO:0007669"/>
    <property type="project" value="UniProtKB-ARBA"/>
</dbReference>
<feature type="domain" description="Integrase catalytic" evidence="14">
    <location>
        <begin position="785"/>
        <end position="944"/>
    </location>
</feature>
<evidence type="ECO:0000313" key="16">
    <source>
        <dbReference type="WBParaSite" id="MhA1_Contig642.frz3.gene2"/>
    </source>
</evidence>
<protein>
    <recommendedName>
        <fullName evidence="2">RNA-directed DNA polymerase</fullName>
        <ecNumber evidence="2">2.7.7.49</ecNumber>
    </recommendedName>
</protein>
<dbReference type="SUPFAM" id="SSF53098">
    <property type="entry name" value="Ribonuclease H-like"/>
    <property type="match status" value="1"/>
</dbReference>
<dbReference type="InterPro" id="IPR008936">
    <property type="entry name" value="Rho_GTPase_activation_prot"/>
</dbReference>
<dbReference type="InterPro" id="IPR013783">
    <property type="entry name" value="Ig-like_fold"/>
</dbReference>
<sequence length="2697" mass="305778">MSLVDKIREWYKPNKVKSSFEILSVATGHKFDWLKKEVLLNGVKVEFILDSGAQISCINEHTWEKVGSPVLTKVNFSGKSYTGDEFAILGNFVSKVELNGVEENLLVYVTKEKMNLFGLPWIVNFEKRLGYPIVTSILQNEIKSMVKNNELVYVVESNSPEIQTELKNKFSRVFEEGLGHCSKMKAHLHLKSEAKPVFVRARPVPIGVKKAVEDEIDRLLSIGAINPIEFANWAAPILAVKKANGKIRVCIDYSTGLNEALELNKYPLPTPQEIWAEMHGNKVFSQLDLRDAYLQIELDDESKKLANINTHRGLFEVQRLPFGVKSAPAIFQKLMDELISGLNGVFAYLDDLIIVSKNEREHKEVLFELFERIENYGLKIQLENCNFFKSELKFLGHIVSKEGIKPDPEKKSIIQKLQRPKDVKELKSVMGTINYYAKFVREMHEVRGPLDKLLQKNIEWKWEDEQETSFEKIKSILSSDLLLTHFDPQFEIIVTADASNYGVGAMISHKFPDGSEKAIEYASKSLSQSEKNYGQIEKEGLALVFAVQKFHKMLFGRKFKLRTDHKPLVSIFGNKKGIKVQSASRLQRWALILTNYDFDIEFVSTDKMGMADSLSRLINNSIENEDKIIALVEFDSGPPDEINQVEDTVKHVLNIMLEELPVDNKQIRIETENDQILKKVKEYICNGWPKQVENHELLFWSSRRQNLQIVDDCILFVNKVVIPLTLRNKILESLHASHSGIVRMKNLAREYVYWPGINKEIEEMSANCKSCQETIKIPVKNELSPWPVPNKSWERIHIDFAGPCKDGKLYMIIIDAYSKWPEVFTNTTTSAKDSIKNLEWAFSHYGFPKTIVSDNAIPVSDNNPFQSYEFKNYCKSKGINQVYSPPYHPQSNGQVERFVDYFKRMMKKNWGKSNWLQEVLLNYRATPHESLNGKSPAEEFLNKKLRIELSLVKPEKSTNSINNRREEIREKMKSWFDNHHGAKSRKYEIGDKVLFSNYSKNKNTEWLVGKIVNRNGVVYKIQSDKLRAIISRHINQLRNCKYNENQQSVNSWWKNRQNNIQINSPKINSPNERQIIRVDNSPSPMTYSKRIIRPTKRLVVENTKSQRKTQSKNTRRQPIKLRRRADEDEPDDVVVILLRLSSCDDNYQSSSNGHKCSDCINSGDPLCAWCLPLGRCTHSISCPSPSSLSSSIYLKNCPHIRGHIRPENISLSSQIREQIFVPLIGLPTNSIQTGKIKLECLYLKIEDNKPSSSLIPFHSPVQLRNDGIECETPTIERCSSCASSKWPCRWCATEKRCLDINDWSNKCPRERALPQNNGCARILGTNGLQLVAPDSTNVSLEFSVENLPSTTLPLNCRMDGGSLIKALILSNGRDVRCPIGLFSYKELLPVKNFTLELLAGVEPIDATQVSIYKCEYMATDCSRCMALDPVYSCSWCRGMCRHVEQCSPSLRDSRTAVADELCTSPTIYSFSPNIGPLEGGTLVEIIGRDLGSRLQDVKDRVLIAGIPCQIKHYEASERILCETGPSLTPISGPIKITIGKSGRRSVDSIKRSQINEEENQQNNGIFNYLSPEPISIQPNFGPQSGGTRFEIFGKNLNVGRNVSVHFDNLECQIVGEERLSDQLSCLTGPSTRRAYTVTAIRLQIDKSVRLIPGSQFEYRADPIIIDIQPRTAPESGGRNLTIFGNNFDSIISPKIFLLSPPIVSNASPDEWELVSDLGSCLLINKTQMICSSPRLALPTALLRHSQMARWNIGFAMDGVQNVRNLGDKIQLTTFPDPQFSPFIGVQQLQQDQPLQLSGQWLSQAADPDEYWVTIGMERCPVFLLEPDHLLCRPPSHRPLPTDDSGAEMADGRPLVVVRVSRVRVEIGPLEYLGGDSTENALDSGEGIAARLLPRQKAAAAAILAAIASALLALGTVTAALLGWRRRRYQGVEHERSYRRIQLQMEQMESQVRQECKQAFAELQTDVLSELDTLGNGKLPNLLNFDGNPLTYDNNGTLTKTIQDPTNNLIQPPFLSRSEFISRLLFKGETFPTFLGVQTLQQPSPVAFAQFESLLQNRSFLYVLVQMAEEDTNMGVSERSMLASLLLVTLGRDWAFLSDVVLSLLSAHIQRCCLLLNQNNQPSLLFRHSESLVEKLFQHWLCISLLPWLQSEEGGPARPLFLLYRALKALTEKGPVDAITGQSRYSIAEQSLLREPLEAKTLNLFVIPLDEIESQELLIPPSPVQFRAIDCDTIGQTKAKLLDALYSKNVALPFSQRRLFVEQFDLEWRCPRRGPIILLDDEQPKTSARGQEPRRLNTLAYYGVTDRSLLYMQWKIVPPLLPVHTQQQNHTFRSGSSDHSTLCGGWRSSANQLLLSASSTSSSASNESPHIFTSLPSYANNKILQPCYFHLSTQTTTTNIINSNENKEKNTKKNKKQQKQRRLSNDKNISNKNIEKSPPPPLLAEVLLTRLLMCKGALQRFFEMFFEKAILLSSSNIEQQQQPIPVVLKYVFDFLDIQASQSQVPIDEGTLHAWKSNCWVLRFWQQLIQSPSLLFDVPERQQTLAGSLAVLGQTIVDIFSLSELKLGKESPSCKLLFAPEISRYRPLSIQLIKRIKEQPPISPQYFYEYLSTLNEDNKYIGLSPNIALKELFGWAKANGIKLIECLENNLEAKQQRLGERLKQCVAASLRGNNNIKENINRTVISPTYYEENVYATLN</sequence>
<evidence type="ECO:0000259" key="13">
    <source>
        <dbReference type="PROSITE" id="PS50878"/>
    </source>
</evidence>
<dbReference type="GO" id="GO:0017154">
    <property type="term" value="F:semaphorin receptor activity"/>
    <property type="evidence" value="ECO:0007669"/>
    <property type="project" value="InterPro"/>
</dbReference>
<dbReference type="SUPFAM" id="SSF103575">
    <property type="entry name" value="Plexin repeat"/>
    <property type="match status" value="1"/>
</dbReference>
<dbReference type="Pfam" id="PF00665">
    <property type="entry name" value="rve"/>
    <property type="match status" value="1"/>
</dbReference>
<dbReference type="GO" id="GO:0004190">
    <property type="term" value="F:aspartic-type endopeptidase activity"/>
    <property type="evidence" value="ECO:0007669"/>
    <property type="project" value="InterPro"/>
</dbReference>
<keyword evidence="11" id="KW-0175">Coiled coil</keyword>
<dbReference type="CDD" id="cd01647">
    <property type="entry name" value="RT_LTR"/>
    <property type="match status" value="1"/>
</dbReference>
<dbReference type="Pfam" id="PF01437">
    <property type="entry name" value="PSI"/>
    <property type="match status" value="1"/>
</dbReference>
<dbReference type="PROSITE" id="PS00141">
    <property type="entry name" value="ASP_PROTEASE"/>
    <property type="match status" value="1"/>
</dbReference>
<dbReference type="Gene3D" id="3.10.20.90">
    <property type="entry name" value="Phosphatidylinositol 3-kinase Catalytic Subunit, Chain A, domain 1"/>
    <property type="match status" value="1"/>
</dbReference>
<dbReference type="Gene3D" id="2.60.40.10">
    <property type="entry name" value="Immunoglobulins"/>
    <property type="match status" value="4"/>
</dbReference>
<dbReference type="Gene3D" id="2.40.70.10">
    <property type="entry name" value="Acid Proteases"/>
    <property type="match status" value="1"/>
</dbReference>
<dbReference type="SUPFAM" id="SSF81296">
    <property type="entry name" value="E set domains"/>
    <property type="match status" value="3"/>
</dbReference>
<keyword evidence="4" id="KW-0548">Nucleotidyltransferase</keyword>
<name>A0A1I8BVW1_MELHA</name>
<keyword evidence="5" id="KW-0540">Nuclease</keyword>
<evidence type="ECO:0000259" key="14">
    <source>
        <dbReference type="PROSITE" id="PS50994"/>
    </source>
</evidence>
<feature type="compositionally biased region" description="Basic residues" evidence="12">
    <location>
        <begin position="2411"/>
        <end position="2421"/>
    </location>
</feature>
<feature type="compositionally biased region" description="Basic residues" evidence="12">
    <location>
        <begin position="1105"/>
        <end position="1123"/>
    </location>
</feature>
<dbReference type="InterPro" id="IPR021109">
    <property type="entry name" value="Peptidase_aspartic_dom_sf"/>
</dbReference>
<dbReference type="PANTHER" id="PTHR37984:SF5">
    <property type="entry name" value="PROTEIN NYNRIN-LIKE"/>
    <property type="match status" value="1"/>
</dbReference>
<dbReference type="Gene3D" id="3.30.420.10">
    <property type="entry name" value="Ribonuclease H-like superfamily/Ribonuclease H"/>
    <property type="match status" value="1"/>
</dbReference>
<dbReference type="GO" id="GO:0003964">
    <property type="term" value="F:RNA-directed DNA polymerase activity"/>
    <property type="evidence" value="ECO:0007669"/>
    <property type="project" value="UniProtKB-KW"/>
</dbReference>
<dbReference type="SUPFAM" id="SSF50630">
    <property type="entry name" value="Acid proteases"/>
    <property type="match status" value="1"/>
</dbReference>
<evidence type="ECO:0000256" key="1">
    <source>
        <dbReference type="ARBA" id="ARBA00004370"/>
    </source>
</evidence>
<dbReference type="Gene3D" id="1.10.506.10">
    <property type="entry name" value="GTPase Activation - p120gap, domain 1"/>
    <property type="match status" value="2"/>
</dbReference>
<dbReference type="PROSITE" id="PS50878">
    <property type="entry name" value="RT_POL"/>
    <property type="match status" value="1"/>
</dbReference>
<dbReference type="WBParaSite" id="MhA1_Contig642.frz3.gene2">
    <property type="protein sequence ID" value="MhA1_Contig642.frz3.gene2"/>
    <property type="gene ID" value="MhA1_Contig642.frz3.gene2"/>
</dbReference>
<dbReference type="InterPro" id="IPR016201">
    <property type="entry name" value="PSI"/>
</dbReference>
<dbReference type="InterPro" id="IPR043128">
    <property type="entry name" value="Rev_trsase/Diguanyl_cyclase"/>
</dbReference>
<dbReference type="InterPro" id="IPR013548">
    <property type="entry name" value="Plexin_cytoplasmic_RasGAP_dom"/>
</dbReference>
<evidence type="ECO:0000313" key="15">
    <source>
        <dbReference type="Proteomes" id="UP000095281"/>
    </source>
</evidence>
<dbReference type="Pfam" id="PF17921">
    <property type="entry name" value="Integrase_H2C2"/>
    <property type="match status" value="1"/>
</dbReference>
<dbReference type="InterPro" id="IPR036397">
    <property type="entry name" value="RNaseH_sf"/>
</dbReference>
<keyword evidence="7" id="KW-0378">Hydrolase</keyword>
<dbReference type="InterPro" id="IPR043502">
    <property type="entry name" value="DNA/RNA_pol_sf"/>
</dbReference>
<dbReference type="GO" id="GO:0016020">
    <property type="term" value="C:membrane"/>
    <property type="evidence" value="ECO:0007669"/>
    <property type="project" value="UniProtKB-SubCell"/>
</dbReference>
<evidence type="ECO:0000256" key="2">
    <source>
        <dbReference type="ARBA" id="ARBA00012493"/>
    </source>
</evidence>
<dbReference type="InterPro" id="IPR002165">
    <property type="entry name" value="Plexin_repeat"/>
</dbReference>
<keyword evidence="15" id="KW-1185">Reference proteome</keyword>
<dbReference type="SUPFAM" id="SSF56672">
    <property type="entry name" value="DNA/RNA polymerases"/>
    <property type="match status" value="1"/>
</dbReference>
<dbReference type="FunFam" id="3.30.70.270:FF:000020">
    <property type="entry name" value="Transposon Tf2-6 polyprotein-like Protein"/>
    <property type="match status" value="1"/>
</dbReference>
<evidence type="ECO:0000256" key="10">
    <source>
        <dbReference type="ARBA" id="ARBA00023180"/>
    </source>
</evidence>
<keyword evidence="9" id="KW-0472">Membrane</keyword>
<keyword evidence="6" id="KW-0255">Endonuclease</keyword>
<evidence type="ECO:0000256" key="7">
    <source>
        <dbReference type="ARBA" id="ARBA00022801"/>
    </source>
</evidence>
<dbReference type="FunFam" id="3.10.20.370:FF:000001">
    <property type="entry name" value="Retrovirus-related Pol polyprotein from transposon 17.6-like protein"/>
    <property type="match status" value="1"/>
</dbReference>
<organism evidence="15 16">
    <name type="scientific">Meloidogyne hapla</name>
    <name type="common">Root-knot nematode worm</name>
    <dbReference type="NCBI Taxonomy" id="6305"/>
    <lineage>
        <taxon>Eukaryota</taxon>
        <taxon>Metazoa</taxon>
        <taxon>Ecdysozoa</taxon>
        <taxon>Nematoda</taxon>
        <taxon>Chromadorea</taxon>
        <taxon>Rhabditida</taxon>
        <taxon>Tylenchina</taxon>
        <taxon>Tylenchomorpha</taxon>
        <taxon>Tylenchoidea</taxon>
        <taxon>Meloidogynidae</taxon>
        <taxon>Meloidogyninae</taxon>
        <taxon>Meloidogyne</taxon>
    </lineage>
</organism>
<dbReference type="SMART" id="SM00423">
    <property type="entry name" value="PSI"/>
    <property type="match status" value="3"/>
</dbReference>
<evidence type="ECO:0000256" key="9">
    <source>
        <dbReference type="ARBA" id="ARBA00023136"/>
    </source>
</evidence>
<dbReference type="GO" id="GO:0006508">
    <property type="term" value="P:proteolysis"/>
    <property type="evidence" value="ECO:0007669"/>
    <property type="project" value="InterPro"/>
</dbReference>
<feature type="coiled-coil region" evidence="11">
    <location>
        <begin position="2635"/>
        <end position="2662"/>
    </location>
</feature>
<dbReference type="Proteomes" id="UP000095281">
    <property type="component" value="Unplaced"/>
</dbReference>
<dbReference type="SUPFAM" id="SSF48350">
    <property type="entry name" value="GTPase activation domain, GAP"/>
    <property type="match status" value="1"/>
</dbReference>
<keyword evidence="8" id="KW-0695">RNA-directed DNA polymerase</keyword>
<dbReference type="CDD" id="cd09274">
    <property type="entry name" value="RNase_HI_RT_Ty3"/>
    <property type="match status" value="1"/>
</dbReference>
<dbReference type="Pfam" id="PF17917">
    <property type="entry name" value="RT_RNaseH"/>
    <property type="match status" value="1"/>
</dbReference>
<dbReference type="InterPro" id="IPR001584">
    <property type="entry name" value="Integrase_cat-core"/>
</dbReference>
<dbReference type="InterPro" id="IPR002909">
    <property type="entry name" value="IPT_dom"/>
</dbReference>
<dbReference type="Pfam" id="PF20170">
    <property type="entry name" value="Plexin_RBD"/>
    <property type="match status" value="1"/>
</dbReference>
<dbReference type="PANTHER" id="PTHR37984">
    <property type="entry name" value="PROTEIN CBG26694"/>
    <property type="match status" value="1"/>
</dbReference>
<feature type="region of interest" description="Disordered" evidence="12">
    <location>
        <begin position="1099"/>
        <end position="1125"/>
    </location>
</feature>
<dbReference type="Gene3D" id="3.10.10.10">
    <property type="entry name" value="HIV Type 1 Reverse Transcriptase, subunit A, domain 1"/>
    <property type="match status" value="1"/>
</dbReference>